<accession>A0A6C0J312</accession>
<feature type="compositionally biased region" description="Low complexity" evidence="1">
    <location>
        <begin position="71"/>
        <end position="83"/>
    </location>
</feature>
<evidence type="ECO:0000313" key="2">
    <source>
        <dbReference type="EMBL" id="QHT98043.1"/>
    </source>
</evidence>
<sequence length="97" mass="10399">MEIGQRVYCKSDDLSLDNVQGTITRTKVLGCEDSVTVLLDGDEGKQVAFFGSKLNCIGRTGPLSKDPTKNTATEEAPPALPATLKKKVTKKKVSNTT</sequence>
<dbReference type="AlphaFoldDB" id="A0A6C0J312"/>
<organism evidence="2">
    <name type="scientific">viral metagenome</name>
    <dbReference type="NCBI Taxonomy" id="1070528"/>
    <lineage>
        <taxon>unclassified sequences</taxon>
        <taxon>metagenomes</taxon>
        <taxon>organismal metagenomes</taxon>
    </lineage>
</organism>
<feature type="compositionally biased region" description="Basic residues" evidence="1">
    <location>
        <begin position="84"/>
        <end position="97"/>
    </location>
</feature>
<proteinExistence type="predicted"/>
<name>A0A6C0J312_9ZZZZ</name>
<protein>
    <submittedName>
        <fullName evidence="2">Uncharacterized protein</fullName>
    </submittedName>
</protein>
<dbReference type="EMBL" id="MN740286">
    <property type="protein sequence ID" value="QHT98043.1"/>
    <property type="molecule type" value="Genomic_DNA"/>
</dbReference>
<feature type="region of interest" description="Disordered" evidence="1">
    <location>
        <begin position="60"/>
        <end position="97"/>
    </location>
</feature>
<evidence type="ECO:0000256" key="1">
    <source>
        <dbReference type="SAM" id="MobiDB-lite"/>
    </source>
</evidence>
<reference evidence="2" key="1">
    <citation type="journal article" date="2020" name="Nature">
        <title>Giant virus diversity and host interactions through global metagenomics.</title>
        <authorList>
            <person name="Schulz F."/>
            <person name="Roux S."/>
            <person name="Paez-Espino D."/>
            <person name="Jungbluth S."/>
            <person name="Walsh D.A."/>
            <person name="Denef V.J."/>
            <person name="McMahon K.D."/>
            <person name="Konstantinidis K.T."/>
            <person name="Eloe-Fadrosh E.A."/>
            <person name="Kyrpides N.C."/>
            <person name="Woyke T."/>
        </authorList>
    </citation>
    <scope>NUCLEOTIDE SEQUENCE</scope>
    <source>
        <strain evidence="2">GVMAG-M-3300025626-8</strain>
    </source>
</reference>